<keyword evidence="1" id="KW-0812">Transmembrane</keyword>
<reference evidence="2 3" key="1">
    <citation type="submission" date="2019-01" db="EMBL/GenBank/DDBJ databases">
        <title>Litorilituus lipolytica sp. nov., isolated from intertidal sand of the Yellow Sea in China.</title>
        <authorList>
            <person name="Liu A."/>
        </authorList>
    </citation>
    <scope>NUCLEOTIDE SEQUENCE [LARGE SCALE GENOMIC DNA]</scope>
    <source>
        <strain evidence="2 3">RZ04</strain>
    </source>
</reference>
<dbReference type="EMBL" id="SAWY01000041">
    <property type="protein sequence ID" value="TPH12184.1"/>
    <property type="molecule type" value="Genomic_DNA"/>
</dbReference>
<organism evidence="2 3">
    <name type="scientific">Litorilituus lipolyticus</name>
    <dbReference type="NCBI Taxonomy" id="2491017"/>
    <lineage>
        <taxon>Bacteria</taxon>
        <taxon>Pseudomonadati</taxon>
        <taxon>Pseudomonadota</taxon>
        <taxon>Gammaproteobacteria</taxon>
        <taxon>Alteromonadales</taxon>
        <taxon>Colwelliaceae</taxon>
        <taxon>Litorilituus</taxon>
    </lineage>
</organism>
<dbReference type="Proteomes" id="UP000315303">
    <property type="component" value="Unassembled WGS sequence"/>
</dbReference>
<feature type="transmembrane region" description="Helical" evidence="1">
    <location>
        <begin position="853"/>
        <end position="872"/>
    </location>
</feature>
<dbReference type="SUPFAM" id="SSF82693">
    <property type="entry name" value="Multidrug efflux transporter AcrB pore domain, PN1, PN2, PC1 and PC2 subdomains"/>
    <property type="match status" value="2"/>
</dbReference>
<gene>
    <name evidence="2" type="ORF">EPA86_17710</name>
</gene>
<name>A0A502KLQ4_9GAMM</name>
<evidence type="ECO:0000256" key="1">
    <source>
        <dbReference type="SAM" id="Phobius"/>
    </source>
</evidence>
<keyword evidence="1" id="KW-0472">Membrane</keyword>
<sequence length="1037" mass="112441">MNYTRVALKNPAAIIVIVALVMVFGMMSVFKLPLQLTPDIEQPQISIFTGWRSAAPSELESVIIEPIENVVKNTQGVTKVTTSIGQGFGSITLTFDVGADMQKAMLDVINNLNQAPPLPLDAIEPVVSAGGGRGGPNTASLMIKTLPDNPAEDLGQYQKLIEDVVQPRFARIPGMGQVNLASHRPRELRITFDPVRAASLGLSIADISSTISRSSDVSGGVANVGRRQYTVRFSGQYSIDNLTEMIIGYSDDRPIYLKDIATVENTLVDRFGFNLRSGQPSYYFTLVRQNDANTVQLLDEINIAIKELNEGPMKAAGLTIDLSFDSSVHIRNALKLVQNNLGLGVILALIILWLFLRGVRNTLIIATTIPISLLVAFVALTVFERTLNVISLAGLAFSVGLVLDAAIIVQENIVRLRSQGMENHKAVLKGTLEVTGALFASTATSVAIFLPILFMEGIEGQLFSDLALTLSIAVIASLLAAITVLPIASKYWLKEEKEVDPFAHYWQKLTLIVMRLTNNRVKRIGWISLLLGGSIAISVVLLPKTDFMPRAPIDGFFYSLNMPPGGNVDFIEHEMATLVKSRLAPYLSGEKLPKIKSYNFYSFGSGSTGGFIYSDDPTRVEELMNAVRTEVLSDLPDTQVFLFRGSMINVSGGGNGRTIDIDINGSDIEALMDVAQVGINAIQSKMQGTTAFPIPSLSLAEPELNLIPNDQRITQAGLTRRDVANAIRAYTSGLFIGEYFDGNDRVNVILRGEQWDTPDELAALPIHSPLAGSQTIGELTQINRTAGPTQLRRVDGKRTISIQVSPPATMSLEEAIAILNEQIIPEMEKQLPENAAILLSGNANKMASAISDMVKNFILALVILFLLMTALFKSAKDSILVLLVMPLAVSGGVMGLSVLNIFAYQSLDLLTMIGFIILLGLVVNNAILLVDQTRQAEFSGLSRCNAVAQAIRIRARPVYMSTLTSIFGMLPLMLMPGVGSEIYRGLATVIVGGMTVSALFTLILFPSLLRLTETAKKNDNGQVVPIVPAEELRVSNR</sequence>
<dbReference type="PANTHER" id="PTHR32063:SF0">
    <property type="entry name" value="SWARMING MOTILITY PROTEIN SWRC"/>
    <property type="match status" value="1"/>
</dbReference>
<feature type="transmembrane region" description="Helical" evidence="1">
    <location>
        <begin position="336"/>
        <end position="356"/>
    </location>
</feature>
<dbReference type="AlphaFoldDB" id="A0A502KLQ4"/>
<feature type="transmembrane region" description="Helical" evidence="1">
    <location>
        <begin position="363"/>
        <end position="383"/>
    </location>
</feature>
<dbReference type="PRINTS" id="PR00702">
    <property type="entry name" value="ACRIFLAVINRP"/>
</dbReference>
<dbReference type="SUPFAM" id="SSF82714">
    <property type="entry name" value="Multidrug efflux transporter AcrB TolC docking domain, DN and DC subdomains"/>
    <property type="match status" value="2"/>
</dbReference>
<dbReference type="Pfam" id="PF00873">
    <property type="entry name" value="ACR_tran"/>
    <property type="match status" value="1"/>
</dbReference>
<dbReference type="Gene3D" id="1.20.1640.10">
    <property type="entry name" value="Multidrug efflux transporter AcrB transmembrane domain"/>
    <property type="match status" value="2"/>
</dbReference>
<accession>A0A502KLQ4</accession>
<dbReference type="OrthoDB" id="9757904at2"/>
<feature type="transmembrane region" description="Helical" evidence="1">
    <location>
        <begin position="985"/>
        <end position="1009"/>
    </location>
</feature>
<feature type="transmembrane region" description="Helical" evidence="1">
    <location>
        <begin position="879"/>
        <end position="903"/>
    </location>
</feature>
<feature type="transmembrane region" description="Helical" evidence="1">
    <location>
        <begin position="466"/>
        <end position="488"/>
    </location>
</feature>
<dbReference type="GO" id="GO:0042910">
    <property type="term" value="F:xenobiotic transmembrane transporter activity"/>
    <property type="evidence" value="ECO:0007669"/>
    <property type="project" value="TreeGrafter"/>
</dbReference>
<proteinExistence type="predicted"/>
<feature type="transmembrane region" description="Helical" evidence="1">
    <location>
        <begin position="958"/>
        <end position="979"/>
    </location>
</feature>
<feature type="transmembrane region" description="Helical" evidence="1">
    <location>
        <begin position="909"/>
        <end position="930"/>
    </location>
</feature>
<keyword evidence="3" id="KW-1185">Reference proteome</keyword>
<feature type="transmembrane region" description="Helical" evidence="1">
    <location>
        <begin position="12"/>
        <end position="30"/>
    </location>
</feature>
<dbReference type="InterPro" id="IPR027463">
    <property type="entry name" value="AcrB_DN_DC_subdom"/>
</dbReference>
<evidence type="ECO:0000313" key="2">
    <source>
        <dbReference type="EMBL" id="TPH12184.1"/>
    </source>
</evidence>
<dbReference type="Gene3D" id="3.30.70.1430">
    <property type="entry name" value="Multidrug efflux transporter AcrB pore domain"/>
    <property type="match status" value="2"/>
</dbReference>
<protein>
    <submittedName>
        <fullName evidence="2">Efflux RND transporter permease subunit</fullName>
    </submittedName>
</protein>
<dbReference type="InterPro" id="IPR001036">
    <property type="entry name" value="Acrflvin-R"/>
</dbReference>
<dbReference type="SUPFAM" id="SSF82866">
    <property type="entry name" value="Multidrug efflux transporter AcrB transmembrane domain"/>
    <property type="match status" value="2"/>
</dbReference>
<dbReference type="Gene3D" id="3.30.2090.10">
    <property type="entry name" value="Multidrug efflux transporter AcrB TolC docking domain, DN and DC subdomains"/>
    <property type="match status" value="2"/>
</dbReference>
<keyword evidence="1" id="KW-1133">Transmembrane helix</keyword>
<feature type="transmembrane region" description="Helical" evidence="1">
    <location>
        <begin position="389"/>
        <end position="409"/>
    </location>
</feature>
<dbReference type="RefSeq" id="WP_140605715.1">
    <property type="nucleotide sequence ID" value="NZ_SAWY01000041.1"/>
</dbReference>
<feature type="transmembrane region" description="Helical" evidence="1">
    <location>
        <begin position="430"/>
        <end position="454"/>
    </location>
</feature>
<evidence type="ECO:0000313" key="3">
    <source>
        <dbReference type="Proteomes" id="UP000315303"/>
    </source>
</evidence>
<dbReference type="Gene3D" id="3.30.70.1320">
    <property type="entry name" value="Multidrug efflux transporter AcrB pore domain like"/>
    <property type="match status" value="1"/>
</dbReference>
<dbReference type="GO" id="GO:0005886">
    <property type="term" value="C:plasma membrane"/>
    <property type="evidence" value="ECO:0007669"/>
    <property type="project" value="TreeGrafter"/>
</dbReference>
<dbReference type="PANTHER" id="PTHR32063">
    <property type="match status" value="1"/>
</dbReference>
<dbReference type="Gene3D" id="3.30.70.1440">
    <property type="entry name" value="Multidrug efflux transporter AcrB pore domain"/>
    <property type="match status" value="1"/>
</dbReference>
<comment type="caution">
    <text evidence="2">The sequence shown here is derived from an EMBL/GenBank/DDBJ whole genome shotgun (WGS) entry which is preliminary data.</text>
</comment>
<feature type="transmembrane region" description="Helical" evidence="1">
    <location>
        <begin position="524"/>
        <end position="542"/>
    </location>
</feature>